<accession>A0ABQ3HMC9</accession>
<comment type="caution">
    <text evidence="2">The sequence shown here is derived from an EMBL/GenBank/DDBJ whole genome shotgun (WGS) entry which is preliminary data.</text>
</comment>
<gene>
    <name evidence="2" type="ORF">GCM10011376_19040</name>
</gene>
<evidence type="ECO:0000256" key="1">
    <source>
        <dbReference type="SAM" id="MobiDB-lite"/>
    </source>
</evidence>
<dbReference type="EMBL" id="BNAD01000004">
    <property type="protein sequence ID" value="GHE17294.1"/>
    <property type="molecule type" value="Genomic_DNA"/>
</dbReference>
<reference evidence="3" key="1">
    <citation type="journal article" date="2019" name="Int. J. Syst. Evol. Microbiol.">
        <title>The Global Catalogue of Microorganisms (GCM) 10K type strain sequencing project: providing services to taxonomists for standard genome sequencing and annotation.</title>
        <authorList>
            <consortium name="The Broad Institute Genomics Platform"/>
            <consortium name="The Broad Institute Genome Sequencing Center for Infectious Disease"/>
            <person name="Wu L."/>
            <person name="Ma J."/>
        </authorList>
    </citation>
    <scope>NUCLEOTIDE SEQUENCE [LARGE SCALE GENOMIC DNA]</scope>
    <source>
        <strain evidence="3">CGMCC 1.12791</strain>
    </source>
</reference>
<feature type="region of interest" description="Disordered" evidence="1">
    <location>
        <begin position="1"/>
        <end position="32"/>
    </location>
</feature>
<evidence type="ECO:0000313" key="2">
    <source>
        <dbReference type="EMBL" id="GHE17294.1"/>
    </source>
</evidence>
<feature type="compositionally biased region" description="Polar residues" evidence="1">
    <location>
        <begin position="1"/>
        <end position="18"/>
    </location>
</feature>
<sequence length="101" mass="10748">MSTWIPNVSGGQQRNASSRSRDPTIAPDQPLSVSTHPFAVVELPEPANRALVWALPARRSGSFGSNPPPAGEEVEPLKTGLPHRRRYLGANGSARSSSLPP</sequence>
<feature type="region of interest" description="Disordered" evidence="1">
    <location>
        <begin position="59"/>
        <end position="101"/>
    </location>
</feature>
<name>A0ABQ3HMC9_9ACTN</name>
<organism evidence="2 3">
    <name type="scientific">Nocardioides flavus</name>
    <name type="common">ex Wang et al. 2016</name>
    <dbReference type="NCBI Taxonomy" id="2058780"/>
    <lineage>
        <taxon>Bacteria</taxon>
        <taxon>Bacillati</taxon>
        <taxon>Actinomycetota</taxon>
        <taxon>Actinomycetes</taxon>
        <taxon>Propionibacteriales</taxon>
        <taxon>Nocardioidaceae</taxon>
        <taxon>Nocardioides</taxon>
    </lineage>
</organism>
<evidence type="ECO:0000313" key="3">
    <source>
        <dbReference type="Proteomes" id="UP000597341"/>
    </source>
</evidence>
<proteinExistence type="predicted"/>
<keyword evidence="3" id="KW-1185">Reference proteome</keyword>
<dbReference type="Proteomes" id="UP000597341">
    <property type="component" value="Unassembled WGS sequence"/>
</dbReference>
<protein>
    <submittedName>
        <fullName evidence="2">Uncharacterized protein</fullName>
    </submittedName>
</protein>